<evidence type="ECO:0000256" key="4">
    <source>
        <dbReference type="ARBA" id="ARBA00022679"/>
    </source>
</evidence>
<feature type="domain" description="Enolpyruvate transferase" evidence="8">
    <location>
        <begin position="8"/>
        <end position="434"/>
    </location>
</feature>
<keyword evidence="5 7" id="KW-0057">Aromatic amino acid biosynthesis</keyword>
<organism evidence="9 10">
    <name type="scientific">Dorea hominis</name>
    <dbReference type="NCBI Taxonomy" id="2763040"/>
    <lineage>
        <taxon>Bacteria</taxon>
        <taxon>Bacillati</taxon>
        <taxon>Bacillota</taxon>
        <taxon>Clostridia</taxon>
        <taxon>Lachnospirales</taxon>
        <taxon>Lachnospiraceae</taxon>
        <taxon>Dorea</taxon>
    </lineage>
</organism>
<dbReference type="RefSeq" id="WP_186855781.1">
    <property type="nucleotide sequence ID" value="NZ_JACOOY010000008.1"/>
</dbReference>
<evidence type="ECO:0000313" key="9">
    <source>
        <dbReference type="EMBL" id="MBC5665141.1"/>
    </source>
</evidence>
<evidence type="ECO:0000259" key="8">
    <source>
        <dbReference type="Pfam" id="PF00275"/>
    </source>
</evidence>
<dbReference type="PANTHER" id="PTHR21090:SF5">
    <property type="entry name" value="PENTAFUNCTIONAL AROM POLYPEPTIDE"/>
    <property type="match status" value="1"/>
</dbReference>
<dbReference type="InterPro" id="IPR036968">
    <property type="entry name" value="Enolpyruvate_Tfrase_sf"/>
</dbReference>
<dbReference type="NCBIfam" id="TIGR01356">
    <property type="entry name" value="aroA"/>
    <property type="match status" value="1"/>
</dbReference>
<dbReference type="HAMAP" id="MF_00210">
    <property type="entry name" value="EPSP_synth"/>
    <property type="match status" value="1"/>
</dbReference>
<feature type="binding site" evidence="7">
    <location>
        <position position="23"/>
    </location>
    <ligand>
        <name>3-phosphoshikimate</name>
        <dbReference type="ChEBI" id="CHEBI:145989"/>
    </ligand>
</feature>
<dbReference type="EC" id="2.5.1.19" evidence="7"/>
<evidence type="ECO:0000256" key="2">
    <source>
        <dbReference type="ARBA" id="ARBA00009948"/>
    </source>
</evidence>
<keyword evidence="3 7" id="KW-0028">Amino-acid biosynthesis</keyword>
<comment type="subcellular location">
    <subcellularLocation>
        <location evidence="7">Cytoplasm</location>
    </subcellularLocation>
</comment>
<evidence type="ECO:0000256" key="1">
    <source>
        <dbReference type="ARBA" id="ARBA00004811"/>
    </source>
</evidence>
<name>A0ABR7EUV9_9FIRM</name>
<dbReference type="GO" id="GO:0003866">
    <property type="term" value="F:3-phosphoshikimate 1-carboxyvinyltransferase activity"/>
    <property type="evidence" value="ECO:0007669"/>
    <property type="project" value="UniProtKB-EC"/>
</dbReference>
<evidence type="ECO:0000313" key="10">
    <source>
        <dbReference type="Proteomes" id="UP000647235"/>
    </source>
</evidence>
<reference evidence="9 10" key="1">
    <citation type="submission" date="2020-08" db="EMBL/GenBank/DDBJ databases">
        <title>Genome public.</title>
        <authorList>
            <person name="Liu C."/>
            <person name="Sun Q."/>
        </authorList>
    </citation>
    <scope>NUCLEOTIDE SEQUENCE [LARGE SCALE GENOMIC DNA]</scope>
    <source>
        <strain evidence="9 10">NSJ-36</strain>
    </source>
</reference>
<feature type="binding site" evidence="7">
    <location>
        <position position="351"/>
    </location>
    <ligand>
        <name>phosphoenolpyruvate</name>
        <dbReference type="ChEBI" id="CHEBI:58702"/>
    </ligand>
</feature>
<feature type="binding site" evidence="7">
    <location>
        <position position="22"/>
    </location>
    <ligand>
        <name>3-phosphoshikimate</name>
        <dbReference type="ChEBI" id="CHEBI:145989"/>
    </ligand>
</feature>
<evidence type="ECO:0000256" key="7">
    <source>
        <dbReference type="HAMAP-Rule" id="MF_00210"/>
    </source>
</evidence>
<dbReference type="PIRSF" id="PIRSF000505">
    <property type="entry name" value="EPSPS"/>
    <property type="match status" value="1"/>
</dbReference>
<comment type="function">
    <text evidence="7">Catalyzes the transfer of the enolpyruvyl moiety of phosphoenolpyruvate (PEP) to the 5-hydroxyl of shikimate-3-phosphate (S3P) to produce enolpyruvyl shikimate-3-phosphate and inorganic phosphate.</text>
</comment>
<dbReference type="PROSITE" id="PS00104">
    <property type="entry name" value="EPSP_SYNTHASE_1"/>
    <property type="match status" value="1"/>
</dbReference>
<dbReference type="InterPro" id="IPR001986">
    <property type="entry name" value="Enolpyruvate_Tfrase_dom"/>
</dbReference>
<dbReference type="EMBL" id="JACOOY010000008">
    <property type="protein sequence ID" value="MBC5665141.1"/>
    <property type="molecule type" value="Genomic_DNA"/>
</dbReference>
<dbReference type="InterPro" id="IPR023193">
    <property type="entry name" value="EPSP_synthase_CS"/>
</dbReference>
<feature type="binding site" evidence="7">
    <location>
        <position position="320"/>
    </location>
    <ligand>
        <name>3-phosphoshikimate</name>
        <dbReference type="ChEBI" id="CHEBI:145989"/>
    </ligand>
</feature>
<feature type="active site" description="Proton acceptor" evidence="7">
    <location>
        <position position="320"/>
    </location>
</feature>
<dbReference type="SUPFAM" id="SSF55205">
    <property type="entry name" value="EPT/RTPC-like"/>
    <property type="match status" value="1"/>
</dbReference>
<dbReference type="Pfam" id="PF00275">
    <property type="entry name" value="EPSP_synthase"/>
    <property type="match status" value="1"/>
</dbReference>
<evidence type="ECO:0000256" key="5">
    <source>
        <dbReference type="ARBA" id="ARBA00023141"/>
    </source>
</evidence>
<feature type="binding site" evidence="7">
    <location>
        <position position="399"/>
    </location>
    <ligand>
        <name>phosphoenolpyruvate</name>
        <dbReference type="ChEBI" id="CHEBI:58702"/>
    </ligand>
</feature>
<comment type="catalytic activity">
    <reaction evidence="6">
        <text>3-phosphoshikimate + phosphoenolpyruvate = 5-O-(1-carboxyvinyl)-3-phosphoshikimate + phosphate</text>
        <dbReference type="Rhea" id="RHEA:21256"/>
        <dbReference type="ChEBI" id="CHEBI:43474"/>
        <dbReference type="ChEBI" id="CHEBI:57701"/>
        <dbReference type="ChEBI" id="CHEBI:58702"/>
        <dbReference type="ChEBI" id="CHEBI:145989"/>
        <dbReference type="EC" id="2.5.1.19"/>
    </reaction>
    <physiologicalReaction direction="left-to-right" evidence="6">
        <dbReference type="Rhea" id="RHEA:21257"/>
    </physiologicalReaction>
</comment>
<dbReference type="CDD" id="cd01556">
    <property type="entry name" value="EPSP_synthase"/>
    <property type="match status" value="1"/>
</dbReference>
<feature type="binding site" evidence="7">
    <location>
        <position position="169"/>
    </location>
    <ligand>
        <name>phosphoenolpyruvate</name>
        <dbReference type="ChEBI" id="CHEBI:58702"/>
    </ligand>
</feature>
<comment type="similarity">
    <text evidence="2 7">Belongs to the EPSP synthase family.</text>
</comment>
<keyword evidence="7" id="KW-0963">Cytoplasm</keyword>
<protein>
    <recommendedName>
        <fullName evidence="7">3-phosphoshikimate 1-carboxyvinyltransferase</fullName>
        <ecNumber evidence="7">2.5.1.19</ecNumber>
    </recommendedName>
    <alternativeName>
        <fullName evidence="7">5-enolpyruvylshikimate-3-phosphate synthase</fullName>
        <shortName evidence="7">EPSP synthase</shortName>
        <shortName evidence="7">EPSPS</shortName>
    </alternativeName>
</protein>
<feature type="binding site" evidence="7">
    <location>
        <position position="347"/>
    </location>
    <ligand>
        <name>3-phosphoshikimate</name>
        <dbReference type="ChEBI" id="CHEBI:145989"/>
    </ligand>
</feature>
<dbReference type="Proteomes" id="UP000647235">
    <property type="component" value="Unassembled WGS sequence"/>
</dbReference>
<keyword evidence="4 7" id="KW-0808">Transferase</keyword>
<keyword evidence="10" id="KW-1185">Reference proteome</keyword>
<dbReference type="PANTHER" id="PTHR21090">
    <property type="entry name" value="AROM/DEHYDROQUINATE SYNTHASE"/>
    <property type="match status" value="1"/>
</dbReference>
<comment type="subunit">
    <text evidence="7">Monomer.</text>
</comment>
<evidence type="ECO:0000256" key="3">
    <source>
        <dbReference type="ARBA" id="ARBA00022605"/>
    </source>
</evidence>
<feature type="binding site" evidence="7">
    <location>
        <position position="22"/>
    </location>
    <ligand>
        <name>phosphoenolpyruvate</name>
        <dbReference type="ChEBI" id="CHEBI:58702"/>
    </ligand>
</feature>
<gene>
    <name evidence="7 9" type="primary">aroA</name>
    <name evidence="9" type="ORF">H8S07_07590</name>
</gene>
<feature type="binding site" evidence="7">
    <location>
        <position position="167"/>
    </location>
    <ligand>
        <name>3-phosphoshikimate</name>
        <dbReference type="ChEBI" id="CHEBI:145989"/>
    </ligand>
</feature>
<dbReference type="InterPro" id="IPR013792">
    <property type="entry name" value="RNA3'P_cycl/enolpyr_Trfase_a/b"/>
</dbReference>
<sequence length="448" mass="47088">MSVKEIYPVKGLRGEVTIPGDKSISHRSIMLGAISLGTTEITHFLKGADCLSTIDCFRKMGIEIEETPQSILVHGKGLHGLSAPADILNVGNSGTTTRLMSGILAGQNFASVMSGDDSLNSRPMGRIMTPLNLMGANVTSIVGNNCAPLRITPGKIHAISYTSPVASAQVKSAVLLAGLYGDGTTSVTEPALSRNHTELMLQSFGAEVASTMHPDGSATASVEPCEQLYGQKICVPGDISSAAYFIAAGLLVPDSELLVKNVGTNLTRAGFLEVCKGMGADITLLNQTYEGGEGRADVLVRTSHLKGTTIEGNLIPTLIDEIPILAVMASQAEGPTIIKDAAELKVKETNRIDTVTEGLRAMGATITPTEDGMIIPGSSPQSGGQPLKGAKINSYLDHRIAMSFAVAGLIADGTTQILDSQCVDVSYPDFFQSLENCMEEQRMCLGTF</sequence>
<feature type="binding site" evidence="7">
    <location>
        <position position="169"/>
    </location>
    <ligand>
        <name>3-phosphoshikimate</name>
        <dbReference type="ChEBI" id="CHEBI:145989"/>
    </ligand>
</feature>
<proteinExistence type="inferred from homology"/>
<dbReference type="PROSITE" id="PS00885">
    <property type="entry name" value="EPSP_SYNTHASE_2"/>
    <property type="match status" value="1"/>
</dbReference>
<dbReference type="InterPro" id="IPR006264">
    <property type="entry name" value="EPSP_synthase"/>
</dbReference>
<comment type="caution">
    <text evidence="9">The sequence shown here is derived from an EMBL/GenBank/DDBJ whole genome shotgun (WGS) entry which is preliminary data.</text>
</comment>
<feature type="binding site" evidence="7">
    <location>
        <position position="122"/>
    </location>
    <ligand>
        <name>phosphoenolpyruvate</name>
        <dbReference type="ChEBI" id="CHEBI:58702"/>
    </ligand>
</feature>
<accession>A0ABR7EUV9</accession>
<feature type="binding site" evidence="7">
    <location>
        <position position="94"/>
    </location>
    <ligand>
        <name>phosphoenolpyruvate</name>
        <dbReference type="ChEBI" id="CHEBI:58702"/>
    </ligand>
</feature>
<comment type="pathway">
    <text evidence="1 7">Metabolic intermediate biosynthesis; chorismate biosynthesis; chorismate from D-erythrose 4-phosphate and phosphoenolpyruvate: step 6/7.</text>
</comment>
<dbReference type="Gene3D" id="3.65.10.10">
    <property type="entry name" value="Enolpyruvate transferase domain"/>
    <property type="match status" value="2"/>
</dbReference>
<feature type="binding site" evidence="7">
    <location>
        <position position="27"/>
    </location>
    <ligand>
        <name>3-phosphoshikimate</name>
        <dbReference type="ChEBI" id="CHEBI:145989"/>
    </ligand>
</feature>
<comment type="caution">
    <text evidence="7">Lacks conserved residue(s) required for the propagation of feature annotation.</text>
</comment>
<evidence type="ECO:0000256" key="6">
    <source>
        <dbReference type="ARBA" id="ARBA00044633"/>
    </source>
</evidence>